<dbReference type="RefSeq" id="XP_028387369.1">
    <property type="nucleotide sequence ID" value="XM_028531568.2"/>
</dbReference>
<dbReference type="GO" id="GO:0008584">
    <property type="term" value="P:male gonad development"/>
    <property type="evidence" value="ECO:0007669"/>
    <property type="project" value="TreeGrafter"/>
</dbReference>
<sequence>MSQGGPLSRNLILCTFLQEHSLQPVEVADTASLLHFSPEPHGDIQHEMAMRLASIGDELELRWMLPRVAQMPWMAVYSLAFTYNQTGLRGVLRSFMGGLTNLRGNRRFWSFLTLRDRVSPGLGRRLSLLLLLALLLDWGLHVLQ</sequence>
<dbReference type="Pfam" id="PF12201">
    <property type="entry name" value="bcl-2I13"/>
    <property type="match status" value="1"/>
</dbReference>
<keyword evidence="1" id="KW-1185">Reference proteome</keyword>
<evidence type="ECO:0000313" key="1">
    <source>
        <dbReference type="Proteomes" id="UP000504628"/>
    </source>
</evidence>
<evidence type="ECO:0000313" key="2">
    <source>
        <dbReference type="RefSeq" id="XP_028387369.1"/>
    </source>
</evidence>
<dbReference type="InterPro" id="IPR024579">
    <property type="entry name" value="Bcl2-int_killer"/>
</dbReference>
<dbReference type="PANTHER" id="PTHR15018:SF1">
    <property type="entry name" value="BCL-2-INTERACTING KILLER"/>
    <property type="match status" value="1"/>
</dbReference>
<dbReference type="Proteomes" id="UP000504628">
    <property type="component" value="Chromosome 2"/>
</dbReference>
<organism evidence="1 2">
    <name type="scientific">Phyllostomus discolor</name>
    <name type="common">pale spear-nosed bat</name>
    <dbReference type="NCBI Taxonomy" id="89673"/>
    <lineage>
        <taxon>Eukaryota</taxon>
        <taxon>Metazoa</taxon>
        <taxon>Chordata</taxon>
        <taxon>Craniata</taxon>
        <taxon>Vertebrata</taxon>
        <taxon>Euteleostomi</taxon>
        <taxon>Mammalia</taxon>
        <taxon>Eutheria</taxon>
        <taxon>Laurasiatheria</taxon>
        <taxon>Chiroptera</taxon>
        <taxon>Yangochiroptera</taxon>
        <taxon>Phyllostomidae</taxon>
        <taxon>Phyllostominae</taxon>
        <taxon>Phyllostomus</taxon>
    </lineage>
</organism>
<proteinExistence type="predicted"/>
<protein>
    <submittedName>
        <fullName evidence="2">Bcl-2-interacting killer</fullName>
    </submittedName>
</protein>
<dbReference type="InParanoid" id="A0A6J2N6B9"/>
<accession>A0A6J2N6B9</accession>
<name>A0A6J2N6B9_9CHIR</name>
<dbReference type="PANTHER" id="PTHR15018">
    <property type="entry name" value="BCL-2-INTERACTING KILLER"/>
    <property type="match status" value="1"/>
</dbReference>
<dbReference type="OrthoDB" id="9799917at2759"/>
<dbReference type="AlphaFoldDB" id="A0A6J2N6B9"/>
<dbReference type="KEGG" id="pdic:114512635"/>
<dbReference type="CTD" id="638"/>
<gene>
    <name evidence="2" type="primary">BIK</name>
</gene>
<reference evidence="2" key="1">
    <citation type="submission" date="2025-08" db="UniProtKB">
        <authorList>
            <consortium name="RefSeq"/>
        </authorList>
    </citation>
    <scope>IDENTIFICATION</scope>
    <source>
        <tissue evidence="2">Muscle</tissue>
    </source>
</reference>
<dbReference type="GeneID" id="114512635"/>
<dbReference type="GO" id="GO:0008637">
    <property type="term" value="P:apoptotic mitochondrial changes"/>
    <property type="evidence" value="ECO:0007669"/>
    <property type="project" value="TreeGrafter"/>
</dbReference>